<protein>
    <submittedName>
        <fullName evidence="6">Glycoside hydrolase family 39</fullName>
    </submittedName>
</protein>
<dbReference type="Gene3D" id="2.60.40.1500">
    <property type="entry name" value="Glycosyl hydrolase domain, family 39"/>
    <property type="match status" value="1"/>
</dbReference>
<dbReference type="PANTHER" id="PTHR12631">
    <property type="entry name" value="ALPHA-L-IDURONIDASE"/>
    <property type="match status" value="1"/>
</dbReference>
<dbReference type="OrthoDB" id="9776971at2"/>
<dbReference type="PRINTS" id="PR00745">
    <property type="entry name" value="GLHYDRLASE39"/>
</dbReference>
<evidence type="ECO:0000256" key="4">
    <source>
        <dbReference type="PIRSR" id="PIRSR600514-1"/>
    </source>
</evidence>
<dbReference type="GO" id="GO:0005975">
    <property type="term" value="P:carbohydrate metabolic process"/>
    <property type="evidence" value="ECO:0007669"/>
    <property type="project" value="InterPro"/>
</dbReference>
<name>B8I0P0_RUMCH</name>
<dbReference type="InterPro" id="IPR049166">
    <property type="entry name" value="GH39_cat"/>
</dbReference>
<comment type="similarity">
    <text evidence="1">Belongs to the glycosyl hydrolase 39 family.</text>
</comment>
<dbReference type="Pfam" id="PF01229">
    <property type="entry name" value="Glyco_hydro_39"/>
    <property type="match status" value="1"/>
</dbReference>
<dbReference type="Gene3D" id="3.20.20.80">
    <property type="entry name" value="Glycosidases"/>
    <property type="match status" value="1"/>
</dbReference>
<keyword evidence="2 6" id="KW-0378">Hydrolase</keyword>
<dbReference type="PANTHER" id="PTHR12631:SF10">
    <property type="entry name" value="BETA-XYLOSIDASE-LIKE PROTEIN-RELATED"/>
    <property type="match status" value="1"/>
</dbReference>
<dbReference type="HOGENOM" id="CLU_028597_0_0_9"/>
<dbReference type="InterPro" id="IPR049165">
    <property type="entry name" value="GH39_as"/>
</dbReference>
<sequence length="501" mass="58444">MNKIKISDKVTGSFRDNWNFCVGTERMGIALQKEYQDTLEFVQKAINFKYIRGHGLFHDDTAIYREYEIDGEMKPFYNFTYIDRIFDSFLEKGLKPFVELGFMPSQLASGGQTVFYWKGNVTPPKDYDKWKNLIQALIKHFISRYGIEEVLQWPFEVWNEPNLKVFWKDADESEYFKLYKVSATAIKEINKDLQVGGPAICGGADYWIKDFLEFCKRENVPVDFVSRHLYSAHMPKLQTHEFCYQDLKEPEEMLKELQTVRQMIDNSPFPHLPFHITEYNTSYNPLNPVHDTCLNAAYLARIISEAGDIVDSFSYWTFSDVFEEADVPRAQFHGGFGLVALNNIPKPTFHMFSFFEQMGKDILYRDENMLATRKADGTVTITAWNPVMEKGDHFNMDFSLELNLPKGEYFINRTIVNETHGNPWRTWIQMGRPRFPGKKQVEILRNAARPMVISERVSCTDEILLLEFTQSKNEVSFIEIIPVADETNTYYKLDDSLIPGY</sequence>
<accession>B8I0P0</accession>
<evidence type="ECO:0000256" key="2">
    <source>
        <dbReference type="ARBA" id="ARBA00022801"/>
    </source>
</evidence>
<dbReference type="CAZy" id="GH39">
    <property type="family name" value="Glycoside Hydrolase Family 39"/>
</dbReference>
<feature type="active site" description="Proton donor" evidence="4">
    <location>
        <position position="160"/>
    </location>
</feature>
<evidence type="ECO:0000313" key="7">
    <source>
        <dbReference type="Proteomes" id="UP000001349"/>
    </source>
</evidence>
<evidence type="ECO:0000256" key="1">
    <source>
        <dbReference type="ARBA" id="ARBA00008875"/>
    </source>
</evidence>
<reference evidence="6 7" key="1">
    <citation type="submission" date="2009-01" db="EMBL/GenBank/DDBJ databases">
        <title>Complete sequence of Clostridium cellulolyticum H10.</title>
        <authorList>
            <consortium name="US DOE Joint Genome Institute"/>
            <person name="Lucas S."/>
            <person name="Copeland A."/>
            <person name="Lapidus A."/>
            <person name="Glavina del Rio T."/>
            <person name="Dalin E."/>
            <person name="Tice H."/>
            <person name="Bruce D."/>
            <person name="Goodwin L."/>
            <person name="Pitluck S."/>
            <person name="Chertkov O."/>
            <person name="Saunders E."/>
            <person name="Brettin T."/>
            <person name="Detter J.C."/>
            <person name="Han C."/>
            <person name="Larimer F."/>
            <person name="Land M."/>
            <person name="Hauser L."/>
            <person name="Kyrpides N."/>
            <person name="Ivanova N."/>
            <person name="Zhou J."/>
            <person name="Richardson P."/>
        </authorList>
    </citation>
    <scope>NUCLEOTIDE SEQUENCE [LARGE SCALE GENOMIC DNA]</scope>
    <source>
        <strain evidence="7">ATCC 35319 / DSM 5812 / JCM 6584 / H10</strain>
    </source>
</reference>
<dbReference type="KEGG" id="cce:Ccel_1259"/>
<dbReference type="SUPFAM" id="SSF51445">
    <property type="entry name" value="(Trans)glycosidases"/>
    <property type="match status" value="1"/>
</dbReference>
<dbReference type="Proteomes" id="UP000001349">
    <property type="component" value="Chromosome"/>
</dbReference>
<evidence type="ECO:0000313" key="6">
    <source>
        <dbReference type="EMBL" id="ACL75615.1"/>
    </source>
</evidence>
<dbReference type="InterPro" id="IPR051923">
    <property type="entry name" value="Glycosyl_Hydrolase_39"/>
</dbReference>
<dbReference type="RefSeq" id="WP_015924764.1">
    <property type="nucleotide sequence ID" value="NC_011898.1"/>
</dbReference>
<proteinExistence type="inferred from homology"/>
<dbReference type="PROSITE" id="PS01027">
    <property type="entry name" value="GLYCOSYL_HYDROL_F39"/>
    <property type="match status" value="1"/>
</dbReference>
<keyword evidence="3" id="KW-0326">Glycosidase</keyword>
<dbReference type="AlphaFoldDB" id="B8I0P0"/>
<feature type="domain" description="Glycosyl hydrolases family 39 N-terminal catalytic" evidence="5">
    <location>
        <begin position="4"/>
        <end position="453"/>
    </location>
</feature>
<evidence type="ECO:0000256" key="3">
    <source>
        <dbReference type="ARBA" id="ARBA00023295"/>
    </source>
</evidence>
<dbReference type="EMBL" id="CP001348">
    <property type="protein sequence ID" value="ACL75615.1"/>
    <property type="molecule type" value="Genomic_DNA"/>
</dbReference>
<dbReference type="SMR" id="B8I0P0"/>
<dbReference type="STRING" id="394503.Ccel_1259"/>
<evidence type="ECO:0000259" key="5">
    <source>
        <dbReference type="Pfam" id="PF01229"/>
    </source>
</evidence>
<dbReference type="InterPro" id="IPR017853">
    <property type="entry name" value="GH"/>
</dbReference>
<organism evidence="6 7">
    <name type="scientific">Ruminiclostridium cellulolyticum (strain ATCC 35319 / DSM 5812 / JCM 6584 / H10)</name>
    <name type="common">Clostridium cellulolyticum</name>
    <dbReference type="NCBI Taxonomy" id="394503"/>
    <lineage>
        <taxon>Bacteria</taxon>
        <taxon>Bacillati</taxon>
        <taxon>Bacillota</taxon>
        <taxon>Clostridia</taxon>
        <taxon>Eubacteriales</taxon>
        <taxon>Oscillospiraceae</taxon>
        <taxon>Ruminiclostridium</taxon>
    </lineage>
</organism>
<dbReference type="InterPro" id="IPR000514">
    <property type="entry name" value="Glyco_hydro_39"/>
</dbReference>
<dbReference type="SUPFAM" id="SSF51011">
    <property type="entry name" value="Glycosyl hydrolase domain"/>
    <property type="match status" value="1"/>
</dbReference>
<keyword evidence="7" id="KW-1185">Reference proteome</keyword>
<dbReference type="GO" id="GO:0004553">
    <property type="term" value="F:hydrolase activity, hydrolyzing O-glycosyl compounds"/>
    <property type="evidence" value="ECO:0007669"/>
    <property type="project" value="InterPro"/>
</dbReference>
<gene>
    <name evidence="6" type="ordered locus">Ccel_1259</name>
</gene>
<dbReference type="eggNOG" id="COG3664">
    <property type="taxonomic scope" value="Bacteria"/>
</dbReference>